<dbReference type="eggNOG" id="COG1159">
    <property type="taxonomic scope" value="Bacteria"/>
</dbReference>
<dbReference type="Gene3D" id="3.40.50.300">
    <property type="entry name" value="P-loop containing nucleotide triphosphate hydrolases"/>
    <property type="match status" value="1"/>
</dbReference>
<evidence type="ECO:0000256" key="7">
    <source>
        <dbReference type="ARBA" id="ARBA00023136"/>
    </source>
</evidence>
<evidence type="ECO:0000259" key="11">
    <source>
        <dbReference type="PROSITE" id="PS50823"/>
    </source>
</evidence>
<evidence type="ECO:0000256" key="9">
    <source>
        <dbReference type="PROSITE-ProRule" id="PRU01050"/>
    </source>
</evidence>
<evidence type="ECO:0000313" key="14">
    <source>
        <dbReference type="Proteomes" id="UP000036923"/>
    </source>
</evidence>
<evidence type="ECO:0000256" key="4">
    <source>
        <dbReference type="ARBA" id="ARBA00022741"/>
    </source>
</evidence>
<dbReference type="GO" id="GO:0000028">
    <property type="term" value="P:ribosomal small subunit assembly"/>
    <property type="evidence" value="ECO:0007669"/>
    <property type="project" value="TreeGrafter"/>
</dbReference>
<dbReference type="InterPro" id="IPR005662">
    <property type="entry name" value="GTPase_Era-like"/>
</dbReference>
<evidence type="ECO:0000256" key="6">
    <source>
        <dbReference type="ARBA" id="ARBA00023134"/>
    </source>
</evidence>
<keyword evidence="5 8" id="KW-0694">RNA-binding</keyword>
<dbReference type="GO" id="GO:0003924">
    <property type="term" value="F:GTPase activity"/>
    <property type="evidence" value="ECO:0007669"/>
    <property type="project" value="UniProtKB-UniRule"/>
</dbReference>
<dbReference type="PANTHER" id="PTHR42698">
    <property type="entry name" value="GTPASE ERA"/>
    <property type="match status" value="1"/>
</dbReference>
<feature type="binding site" evidence="8">
    <location>
        <begin position="59"/>
        <end position="63"/>
    </location>
    <ligand>
        <name>GTP</name>
        <dbReference type="ChEBI" id="CHEBI:37565"/>
    </ligand>
</feature>
<dbReference type="InterPro" id="IPR006073">
    <property type="entry name" value="GTP-bd"/>
</dbReference>
<dbReference type="InterPro" id="IPR015946">
    <property type="entry name" value="KH_dom-like_a/b"/>
</dbReference>
<comment type="subcellular location">
    <subcellularLocation>
        <location evidence="8">Cytoplasm</location>
    </subcellularLocation>
    <subcellularLocation>
        <location evidence="8">Cell membrane</location>
        <topology evidence="8">Peripheral membrane protein</topology>
    </subcellularLocation>
</comment>
<dbReference type="HAMAP" id="MF_00367">
    <property type="entry name" value="GTPase_Era"/>
    <property type="match status" value="1"/>
</dbReference>
<dbReference type="InterPro" id="IPR030388">
    <property type="entry name" value="G_ERA_dom"/>
</dbReference>
<dbReference type="NCBIfam" id="NF000908">
    <property type="entry name" value="PRK00089.1"/>
    <property type="match status" value="1"/>
</dbReference>
<evidence type="ECO:0000256" key="10">
    <source>
        <dbReference type="RuleBase" id="RU003761"/>
    </source>
</evidence>
<evidence type="ECO:0000256" key="8">
    <source>
        <dbReference type="HAMAP-Rule" id="MF_00367"/>
    </source>
</evidence>
<dbReference type="OrthoDB" id="9805918at2"/>
<reference evidence="14" key="1">
    <citation type="submission" date="2015-07" db="EMBL/GenBank/DDBJ databases">
        <title>Near-Complete Genome Sequence of the Cellulolytic Bacterium Bacteroides (Pseudobacteroides) cellulosolvens ATCC 35603.</title>
        <authorList>
            <person name="Dassa B."/>
            <person name="Utturkar S.M."/>
            <person name="Klingeman D.M."/>
            <person name="Hurt R.A."/>
            <person name="Keller M."/>
            <person name="Xu J."/>
            <person name="Reddy Y.H.K."/>
            <person name="Borovok I."/>
            <person name="Grinberg I.R."/>
            <person name="Lamed R."/>
            <person name="Zhivin O."/>
            <person name="Bayer E.A."/>
            <person name="Brown S.D."/>
        </authorList>
    </citation>
    <scope>NUCLEOTIDE SEQUENCE [LARGE SCALE GENOMIC DNA]</scope>
    <source>
        <strain evidence="14">DSM 2933</strain>
    </source>
</reference>
<dbReference type="FunFam" id="3.40.50.300:FF:000094">
    <property type="entry name" value="GTPase Era"/>
    <property type="match status" value="1"/>
</dbReference>
<comment type="similarity">
    <text evidence="1 8 9 10">Belongs to the TRAFAC class TrmE-Era-EngA-EngB-Septin-like GTPase superfamily. Era GTPase family.</text>
</comment>
<dbReference type="NCBIfam" id="TIGR00231">
    <property type="entry name" value="small_GTP"/>
    <property type="match status" value="1"/>
</dbReference>
<dbReference type="SUPFAM" id="SSF54814">
    <property type="entry name" value="Prokaryotic type KH domain (KH-domain type II)"/>
    <property type="match status" value="1"/>
</dbReference>
<keyword evidence="7 8" id="KW-0472">Membrane</keyword>
<dbReference type="SUPFAM" id="SSF52540">
    <property type="entry name" value="P-loop containing nucleoside triphosphate hydrolases"/>
    <property type="match status" value="1"/>
</dbReference>
<dbReference type="PRINTS" id="PR00326">
    <property type="entry name" value="GTP1OBG"/>
</dbReference>
<dbReference type="PATRIC" id="fig|398512.5.peg.1035"/>
<feature type="binding site" evidence="8">
    <location>
        <begin position="122"/>
        <end position="125"/>
    </location>
    <ligand>
        <name>GTP</name>
        <dbReference type="ChEBI" id="CHEBI:37565"/>
    </ligand>
</feature>
<dbReference type="Pfam" id="PF01926">
    <property type="entry name" value="MMR_HSR1"/>
    <property type="match status" value="1"/>
</dbReference>
<feature type="region of interest" description="G1" evidence="9">
    <location>
        <begin position="12"/>
        <end position="19"/>
    </location>
</feature>
<feature type="region of interest" description="G4" evidence="9">
    <location>
        <begin position="122"/>
        <end position="125"/>
    </location>
</feature>
<dbReference type="CDD" id="cd22534">
    <property type="entry name" value="KH-II_Era"/>
    <property type="match status" value="1"/>
</dbReference>
<name>A0A0L6JJ84_9FIRM</name>
<dbReference type="EMBL" id="LGTC01000001">
    <property type="protein sequence ID" value="KNY25738.1"/>
    <property type="molecule type" value="Genomic_DNA"/>
</dbReference>
<feature type="domain" description="KH type-2" evidence="11">
    <location>
        <begin position="203"/>
        <end position="281"/>
    </location>
</feature>
<feature type="region of interest" description="G3" evidence="9">
    <location>
        <begin position="59"/>
        <end position="62"/>
    </location>
</feature>
<feature type="domain" description="Era-type G" evidence="12">
    <location>
        <begin position="4"/>
        <end position="172"/>
    </location>
</feature>
<dbReference type="PROSITE" id="PS51713">
    <property type="entry name" value="G_ERA"/>
    <property type="match status" value="1"/>
</dbReference>
<dbReference type="InterPro" id="IPR005225">
    <property type="entry name" value="Small_GTP-bd"/>
</dbReference>
<dbReference type="GO" id="GO:0005525">
    <property type="term" value="F:GTP binding"/>
    <property type="evidence" value="ECO:0007669"/>
    <property type="project" value="UniProtKB-UniRule"/>
</dbReference>
<evidence type="ECO:0000256" key="2">
    <source>
        <dbReference type="ARBA" id="ARBA00020484"/>
    </source>
</evidence>
<feature type="region of interest" description="G2" evidence="9">
    <location>
        <begin position="38"/>
        <end position="42"/>
    </location>
</feature>
<evidence type="ECO:0000256" key="5">
    <source>
        <dbReference type="ARBA" id="ARBA00022884"/>
    </source>
</evidence>
<comment type="subunit">
    <text evidence="8">Monomer.</text>
</comment>
<dbReference type="InterPro" id="IPR027417">
    <property type="entry name" value="P-loop_NTPase"/>
</dbReference>
<keyword evidence="14" id="KW-1185">Reference proteome</keyword>
<evidence type="ECO:0000256" key="1">
    <source>
        <dbReference type="ARBA" id="ARBA00007921"/>
    </source>
</evidence>
<gene>
    <name evidence="8" type="primary">era</name>
    <name evidence="13" type="ORF">Bccel_0998</name>
</gene>
<dbReference type="FunFam" id="3.30.300.20:FF:000003">
    <property type="entry name" value="GTPase Era"/>
    <property type="match status" value="1"/>
</dbReference>
<organism evidence="13 14">
    <name type="scientific">Pseudobacteroides cellulosolvens ATCC 35603 = DSM 2933</name>
    <dbReference type="NCBI Taxonomy" id="398512"/>
    <lineage>
        <taxon>Bacteria</taxon>
        <taxon>Bacillati</taxon>
        <taxon>Bacillota</taxon>
        <taxon>Clostridia</taxon>
        <taxon>Eubacteriales</taxon>
        <taxon>Oscillospiraceae</taxon>
        <taxon>Pseudobacteroides</taxon>
    </lineage>
</organism>
<comment type="caution">
    <text evidence="13">The sequence shown here is derived from an EMBL/GenBank/DDBJ whole genome shotgun (WGS) entry which is preliminary data.</text>
</comment>
<comment type="function">
    <text evidence="8">An essential GTPase that binds both GDP and GTP, with rapid nucleotide exchange. Plays a role in 16S rRNA processing and 30S ribosomal subunit biogenesis and possibly also in cell cycle regulation and energy metabolism.</text>
</comment>
<dbReference type="Gene3D" id="3.30.300.20">
    <property type="match status" value="1"/>
</dbReference>
<dbReference type="GO" id="GO:0070181">
    <property type="term" value="F:small ribosomal subunit rRNA binding"/>
    <property type="evidence" value="ECO:0007669"/>
    <property type="project" value="UniProtKB-UniRule"/>
</dbReference>
<dbReference type="CDD" id="cd04163">
    <property type="entry name" value="Era"/>
    <property type="match status" value="1"/>
</dbReference>
<keyword evidence="4 8" id="KW-0547">Nucleotide-binding</keyword>
<evidence type="ECO:0000313" key="13">
    <source>
        <dbReference type="EMBL" id="KNY25738.1"/>
    </source>
</evidence>
<dbReference type="AlphaFoldDB" id="A0A0L6JJ84"/>
<dbReference type="GO" id="GO:0005829">
    <property type="term" value="C:cytosol"/>
    <property type="evidence" value="ECO:0007669"/>
    <property type="project" value="TreeGrafter"/>
</dbReference>
<evidence type="ECO:0000259" key="12">
    <source>
        <dbReference type="PROSITE" id="PS51713"/>
    </source>
</evidence>
<keyword evidence="8" id="KW-0699">rRNA-binding</keyword>
<dbReference type="PROSITE" id="PS50823">
    <property type="entry name" value="KH_TYPE_2"/>
    <property type="match status" value="1"/>
</dbReference>
<keyword evidence="3 8" id="KW-0690">Ribosome biogenesis</keyword>
<dbReference type="RefSeq" id="WP_036940355.1">
    <property type="nucleotide sequence ID" value="NZ_JQKC01000013.1"/>
</dbReference>
<dbReference type="STRING" id="398512.Bccel_0998"/>
<feature type="region of interest" description="G5" evidence="9">
    <location>
        <begin position="151"/>
        <end position="153"/>
    </location>
</feature>
<keyword evidence="8" id="KW-1003">Cell membrane</keyword>
<dbReference type="Pfam" id="PF07650">
    <property type="entry name" value="KH_2"/>
    <property type="match status" value="1"/>
</dbReference>
<dbReference type="NCBIfam" id="TIGR00436">
    <property type="entry name" value="era"/>
    <property type="match status" value="1"/>
</dbReference>
<dbReference type="InterPro" id="IPR009019">
    <property type="entry name" value="KH_sf_prok-type"/>
</dbReference>
<protein>
    <recommendedName>
        <fullName evidence="2 8">GTPase Era</fullName>
    </recommendedName>
</protein>
<keyword evidence="8" id="KW-0963">Cytoplasm</keyword>
<dbReference type="Proteomes" id="UP000036923">
    <property type="component" value="Unassembled WGS sequence"/>
</dbReference>
<dbReference type="GO" id="GO:0043024">
    <property type="term" value="F:ribosomal small subunit binding"/>
    <property type="evidence" value="ECO:0007669"/>
    <property type="project" value="TreeGrafter"/>
</dbReference>
<keyword evidence="6 8" id="KW-0342">GTP-binding</keyword>
<dbReference type="GO" id="GO:0005886">
    <property type="term" value="C:plasma membrane"/>
    <property type="evidence" value="ECO:0007669"/>
    <property type="project" value="UniProtKB-SubCell"/>
</dbReference>
<feature type="binding site" evidence="8">
    <location>
        <begin position="12"/>
        <end position="19"/>
    </location>
    <ligand>
        <name>GTP</name>
        <dbReference type="ChEBI" id="CHEBI:37565"/>
    </ligand>
</feature>
<proteinExistence type="inferred from homology"/>
<sequence>MKFKSGFVTIVGRPNVGKSTLLNRITGEKIAITSDKPQTTRNAIRAIITDKDSQIIFIDTPGIHKPKNKLGEFMVNSAQGTISTVEAVIFIIEADSEGIGPGDEYIMEQLSHIKTPIFLVINKIDLVPKEKILSLIAAYSEKLEFDSIIPVSALNNEGTDIVIREIKKVLPEGPMYYPDDQITDQPEKQIVAEIIREKILYLTKDEVPHGTGVDIISFKERPGRDIIDIQANIYCEKDSHKGILIGREGKMLKKIGMMARKDVENLLGTKVFLEVWVKVKDDWRNNNNMLKTLGYKDSQ</sequence>
<dbReference type="PANTHER" id="PTHR42698:SF1">
    <property type="entry name" value="GTPASE ERA, MITOCHONDRIAL"/>
    <property type="match status" value="1"/>
</dbReference>
<evidence type="ECO:0000256" key="3">
    <source>
        <dbReference type="ARBA" id="ARBA00022517"/>
    </source>
</evidence>
<dbReference type="InterPro" id="IPR004044">
    <property type="entry name" value="KH_dom_type_2"/>
</dbReference>
<accession>A0A0L6JJ84</accession>